<dbReference type="AlphaFoldDB" id="A0AAD1KQ60"/>
<accession>A0AAD1KQ60</accession>
<dbReference type="GO" id="GO:0050667">
    <property type="term" value="P:homocysteine metabolic process"/>
    <property type="evidence" value="ECO:0007669"/>
    <property type="project" value="TreeGrafter"/>
</dbReference>
<name>A0AAD1KQ60_9ACTN</name>
<protein>
    <recommendedName>
        <fullName evidence="8">Hcy-binding domain-containing protein</fullName>
    </recommendedName>
</protein>
<evidence type="ECO:0000256" key="3">
    <source>
        <dbReference type="ARBA" id="ARBA00022679"/>
    </source>
</evidence>
<comment type="similarity">
    <text evidence="1">Belongs to the vitamin-B12 dependent methionine synthase family.</text>
</comment>
<organism evidence="9 10">
    <name type="scientific">Cutibacterium modestum</name>
    <dbReference type="NCBI Taxonomy" id="2559073"/>
    <lineage>
        <taxon>Bacteria</taxon>
        <taxon>Bacillati</taxon>
        <taxon>Actinomycetota</taxon>
        <taxon>Actinomycetes</taxon>
        <taxon>Propionibacteriales</taxon>
        <taxon>Propionibacteriaceae</taxon>
        <taxon>Cutibacterium</taxon>
    </lineage>
</organism>
<evidence type="ECO:0000313" key="9">
    <source>
        <dbReference type="EMBL" id="BCY25091.1"/>
    </source>
</evidence>
<proteinExistence type="inferred from homology"/>
<sequence>MTLRTALSQNVLIIDGAMGTMLQSSDVTMDAFQGLEGCNEILNVTRPDVISGIHDAYLDAGADIIETNTFGANLPALTDYGIASRASELASAATKLAREAADKRTDKPRYVVGSIGPGTKLPTLRQIGFAAIRDVYQQVIEAMIDAGIDGVQIETCQDLLQARAAIIGAHRAAAAHKVDLPVLVDFTVETTGTMLMGSETGAALTVLESLGVDAIGLNCATGPAEMAEHLRTLSRGARVPIMCMPNAGLPEITGEGRVTRWAPMTWPQFLTNTSIATGWPSSVAAVVPLPIIPGPLRSGCPVDRFLSETFTTSMPLLLYTATSRSVRIPLIWPSANALMPTVPGRSVRPCWLRSGTSASTLPKPKPAMVPIYLICALTTSGATAFRTCQSCRPV</sequence>
<dbReference type="PROSITE" id="PS50970">
    <property type="entry name" value="HCY"/>
    <property type="match status" value="1"/>
</dbReference>
<keyword evidence="5" id="KW-0479">Metal-binding</keyword>
<dbReference type="Pfam" id="PF02574">
    <property type="entry name" value="S-methyl_trans"/>
    <property type="match status" value="1"/>
</dbReference>
<dbReference type="EMBL" id="AP024747">
    <property type="protein sequence ID" value="BCY25091.1"/>
    <property type="molecule type" value="Genomic_DNA"/>
</dbReference>
<keyword evidence="6" id="KW-0170">Cobalt</keyword>
<dbReference type="Gene3D" id="3.20.20.330">
    <property type="entry name" value="Homocysteine-binding-like domain"/>
    <property type="match status" value="1"/>
</dbReference>
<evidence type="ECO:0000256" key="6">
    <source>
        <dbReference type="ARBA" id="ARBA00023285"/>
    </source>
</evidence>
<dbReference type="SUPFAM" id="SSF82282">
    <property type="entry name" value="Homocysteine S-methyltransferase"/>
    <property type="match status" value="1"/>
</dbReference>
<evidence type="ECO:0000259" key="8">
    <source>
        <dbReference type="PROSITE" id="PS50970"/>
    </source>
</evidence>
<evidence type="ECO:0000256" key="5">
    <source>
        <dbReference type="ARBA" id="ARBA00022723"/>
    </source>
</evidence>
<comment type="caution">
    <text evidence="7">Lacks conserved residue(s) required for the propagation of feature annotation.</text>
</comment>
<evidence type="ECO:0000256" key="1">
    <source>
        <dbReference type="ARBA" id="ARBA00010398"/>
    </source>
</evidence>
<dbReference type="PANTHER" id="PTHR45833:SF1">
    <property type="entry name" value="METHIONINE SYNTHASE"/>
    <property type="match status" value="1"/>
</dbReference>
<dbReference type="InterPro" id="IPR050554">
    <property type="entry name" value="Met_Synthase/Corrinoid"/>
</dbReference>
<evidence type="ECO:0000256" key="4">
    <source>
        <dbReference type="ARBA" id="ARBA00022691"/>
    </source>
</evidence>
<dbReference type="InterPro" id="IPR036589">
    <property type="entry name" value="HCY_dom_sf"/>
</dbReference>
<keyword evidence="2" id="KW-0489">Methyltransferase</keyword>
<feature type="domain" description="Hcy-binding" evidence="8">
    <location>
        <begin position="1"/>
        <end position="310"/>
    </location>
</feature>
<dbReference type="GO" id="GO:0005829">
    <property type="term" value="C:cytosol"/>
    <property type="evidence" value="ECO:0007669"/>
    <property type="project" value="TreeGrafter"/>
</dbReference>
<dbReference type="GO" id="GO:0008705">
    <property type="term" value="F:methionine synthase activity"/>
    <property type="evidence" value="ECO:0007669"/>
    <property type="project" value="TreeGrafter"/>
</dbReference>
<dbReference type="GO" id="GO:0032259">
    <property type="term" value="P:methylation"/>
    <property type="evidence" value="ECO:0007669"/>
    <property type="project" value="UniProtKB-KW"/>
</dbReference>
<gene>
    <name evidence="9" type="ORF">KB1_10810</name>
</gene>
<evidence type="ECO:0000313" key="10">
    <source>
        <dbReference type="Proteomes" id="UP000825072"/>
    </source>
</evidence>
<keyword evidence="4" id="KW-0949">S-adenosyl-L-methionine</keyword>
<dbReference type="GO" id="GO:0046653">
    <property type="term" value="P:tetrahydrofolate metabolic process"/>
    <property type="evidence" value="ECO:0007669"/>
    <property type="project" value="TreeGrafter"/>
</dbReference>
<evidence type="ECO:0000256" key="2">
    <source>
        <dbReference type="ARBA" id="ARBA00022603"/>
    </source>
</evidence>
<evidence type="ECO:0000256" key="7">
    <source>
        <dbReference type="PROSITE-ProRule" id="PRU00333"/>
    </source>
</evidence>
<dbReference type="PANTHER" id="PTHR45833">
    <property type="entry name" value="METHIONINE SYNTHASE"/>
    <property type="match status" value="1"/>
</dbReference>
<reference evidence="9" key="1">
    <citation type="submission" date="2021-06" db="EMBL/GenBank/DDBJ databases">
        <title>Genome sequence of Cutibacterium modestum strain KB17-24694.</title>
        <authorList>
            <person name="Dekio I."/>
            <person name="Asahina A."/>
            <person name="Nishida M."/>
        </authorList>
    </citation>
    <scope>NUCLEOTIDE SEQUENCE</scope>
    <source>
        <strain evidence="9">KB17-24694</strain>
    </source>
</reference>
<dbReference type="InterPro" id="IPR003726">
    <property type="entry name" value="HCY_dom"/>
</dbReference>
<keyword evidence="3" id="KW-0808">Transferase</keyword>
<dbReference type="Proteomes" id="UP000825072">
    <property type="component" value="Chromosome 1"/>
</dbReference>
<dbReference type="GO" id="GO:0046872">
    <property type="term" value="F:metal ion binding"/>
    <property type="evidence" value="ECO:0007669"/>
    <property type="project" value="UniProtKB-KW"/>
</dbReference>